<sequence>MTTNRKHTPFLTKELEMERYPVVSAKIAVPQKHVHYLTRPRLQKKLERYAEYKLTVVSAPAGFGKTTVVSDWIEKNAVPAIWISLEPGDNAFARFWSYLAAAVDQLEPGIADRLKPVLHSFTQDSAEAMLSLFVNELARIERDLVLVLDDYHVIENHAIHESLSFLIDHLPSSFHLLIISRSMPPIPHSRLRAYQELLELDSNDLRFTFEEIRDLQAKVMDTPLSSEELNVLEKKTEGWVAGLHLAFLSLAGRKDTASFLQAFSGNQRHVVDYLVDEVLHCQTKPLQAFLLQTSILSRMNVSLAQAVTGEASAAVLLSQIEQDNLFLIPLDDIRKWYRYHHLFGQMLRNRLEKEYSDDHIGSLHRRAHRWYQETGDYGEAILHALAAKDFEVAASYMEKSFPLIIQSGEEALLQRWLEQLPLQSILDVPNLFYFEVTRLAFQGRIGEAMLYLERAESLLREGIGQISPEKAEELETKITLYRASIAYYQHDIDSFLALVGANKEGVQQFGQIVHVMNLGEAMLYRGPIGFGGRLSKMAYLTSILSGSEQTRALLHGALGGYALIFLADLHYERNLLSDANNYADQAVRYARVTKQAGVLATGSILHAKGKQAVGQNQDALFLLRRAREDLQQMQAPRWQQLVEACLVRMQLAAGHTGEGERWIAQRHMQVTQLPRVSQEYENLTLARVLMAQKKTAEAKSWLHLLLLVAEQANRVGSQIEILLLQALCFHGEGQREEAFKTLWNALDLARTEGYIRIFLDEGMPMEELLENATQADGLQDEETLAYAKKLQLLFNPREGAAASLVSFTNREKDVLKYISEGLSNQEIADRLFLTLGTTKKYVHTIFQKLEVKNRVQAAKKARQMEL</sequence>
<dbReference type="InterPro" id="IPR027417">
    <property type="entry name" value="P-loop_NTPase"/>
</dbReference>
<evidence type="ECO:0000256" key="1">
    <source>
        <dbReference type="ARBA" id="ARBA00023015"/>
    </source>
</evidence>
<gene>
    <name evidence="5" type="ORF">EDM59_12725</name>
</gene>
<dbReference type="InterPro" id="IPR059106">
    <property type="entry name" value="WHD_MalT"/>
</dbReference>
<dbReference type="Pfam" id="PF25873">
    <property type="entry name" value="WHD_MalT"/>
    <property type="match status" value="1"/>
</dbReference>
<evidence type="ECO:0000313" key="5">
    <source>
        <dbReference type="EMBL" id="RNB85265.1"/>
    </source>
</evidence>
<comment type="caution">
    <text evidence="5">The sequence shown here is derived from an EMBL/GenBank/DDBJ whole genome shotgun (WGS) entry which is preliminary data.</text>
</comment>
<dbReference type="CDD" id="cd06170">
    <property type="entry name" value="LuxR_C_like"/>
    <property type="match status" value="1"/>
</dbReference>
<dbReference type="Pfam" id="PF00196">
    <property type="entry name" value="GerE"/>
    <property type="match status" value="1"/>
</dbReference>
<accession>A0A3M8DD83</accession>
<dbReference type="SUPFAM" id="SSF46894">
    <property type="entry name" value="C-terminal effector domain of the bipartite response regulators"/>
    <property type="match status" value="1"/>
</dbReference>
<keyword evidence="3" id="KW-0804">Transcription</keyword>
<keyword evidence="6" id="KW-1185">Reference proteome</keyword>
<dbReference type="PANTHER" id="PTHR44688:SF16">
    <property type="entry name" value="DNA-BINDING TRANSCRIPTIONAL ACTIVATOR DEVR_DOSR"/>
    <property type="match status" value="1"/>
</dbReference>
<keyword evidence="2" id="KW-0238">DNA-binding</keyword>
<proteinExistence type="predicted"/>
<feature type="domain" description="HTH luxR-type" evidence="4">
    <location>
        <begin position="800"/>
        <end position="865"/>
    </location>
</feature>
<dbReference type="InterPro" id="IPR000792">
    <property type="entry name" value="Tscrpt_reg_LuxR_C"/>
</dbReference>
<name>A0A3M8DD83_9BACL</name>
<dbReference type="Pfam" id="PF17874">
    <property type="entry name" value="TPR_MalT"/>
    <property type="match status" value="1"/>
</dbReference>
<reference evidence="5 6" key="1">
    <citation type="submission" date="2018-10" db="EMBL/GenBank/DDBJ databases">
        <title>Phylogenomics of Brevibacillus.</title>
        <authorList>
            <person name="Dunlap C."/>
        </authorList>
    </citation>
    <scope>NUCLEOTIDE SEQUENCE [LARGE SCALE GENOMIC DNA]</scope>
    <source>
        <strain evidence="5 6">JCM 15774</strain>
    </source>
</reference>
<dbReference type="InterPro" id="IPR016032">
    <property type="entry name" value="Sig_transdc_resp-reg_C-effctor"/>
</dbReference>
<dbReference type="AlphaFoldDB" id="A0A3M8DD83"/>
<protein>
    <recommendedName>
        <fullName evidence="4">HTH luxR-type domain-containing protein</fullName>
    </recommendedName>
</protein>
<dbReference type="Gene3D" id="3.40.50.300">
    <property type="entry name" value="P-loop containing nucleotide triphosphate hydrolases"/>
    <property type="match status" value="1"/>
</dbReference>
<evidence type="ECO:0000313" key="6">
    <source>
        <dbReference type="Proteomes" id="UP000269573"/>
    </source>
</evidence>
<dbReference type="PROSITE" id="PS50043">
    <property type="entry name" value="HTH_LUXR_2"/>
    <property type="match status" value="1"/>
</dbReference>
<dbReference type="InterPro" id="IPR011990">
    <property type="entry name" value="TPR-like_helical_dom_sf"/>
</dbReference>
<evidence type="ECO:0000256" key="2">
    <source>
        <dbReference type="ARBA" id="ARBA00023125"/>
    </source>
</evidence>
<dbReference type="SUPFAM" id="SSF52540">
    <property type="entry name" value="P-loop containing nucleoside triphosphate hydrolases"/>
    <property type="match status" value="1"/>
</dbReference>
<dbReference type="SMART" id="SM00421">
    <property type="entry name" value="HTH_LUXR"/>
    <property type="match status" value="1"/>
</dbReference>
<dbReference type="SUPFAM" id="SSF48452">
    <property type="entry name" value="TPR-like"/>
    <property type="match status" value="1"/>
</dbReference>
<dbReference type="PRINTS" id="PR00038">
    <property type="entry name" value="HTHLUXR"/>
</dbReference>
<dbReference type="Gene3D" id="1.25.40.10">
    <property type="entry name" value="Tetratricopeptide repeat domain"/>
    <property type="match status" value="1"/>
</dbReference>
<organism evidence="5 6">
    <name type="scientific">Brevibacillus nitrificans</name>
    <dbReference type="NCBI Taxonomy" id="651560"/>
    <lineage>
        <taxon>Bacteria</taxon>
        <taxon>Bacillati</taxon>
        <taxon>Bacillota</taxon>
        <taxon>Bacilli</taxon>
        <taxon>Bacillales</taxon>
        <taxon>Paenibacillaceae</taxon>
        <taxon>Brevibacillus</taxon>
    </lineage>
</organism>
<dbReference type="InterPro" id="IPR036388">
    <property type="entry name" value="WH-like_DNA-bd_sf"/>
</dbReference>
<dbReference type="InterPro" id="IPR041617">
    <property type="entry name" value="TPR_MalT"/>
</dbReference>
<dbReference type="EMBL" id="RHHU01000007">
    <property type="protein sequence ID" value="RNB85265.1"/>
    <property type="molecule type" value="Genomic_DNA"/>
</dbReference>
<keyword evidence="1" id="KW-0805">Transcription regulation</keyword>
<dbReference type="Gene3D" id="1.10.10.10">
    <property type="entry name" value="Winged helix-like DNA-binding domain superfamily/Winged helix DNA-binding domain"/>
    <property type="match status" value="1"/>
</dbReference>
<dbReference type="GO" id="GO:0003677">
    <property type="term" value="F:DNA binding"/>
    <property type="evidence" value="ECO:0007669"/>
    <property type="project" value="UniProtKB-KW"/>
</dbReference>
<dbReference type="PANTHER" id="PTHR44688">
    <property type="entry name" value="DNA-BINDING TRANSCRIPTIONAL ACTIVATOR DEVR_DOSR"/>
    <property type="match status" value="1"/>
</dbReference>
<dbReference type="Proteomes" id="UP000269573">
    <property type="component" value="Unassembled WGS sequence"/>
</dbReference>
<dbReference type="GO" id="GO:0006355">
    <property type="term" value="P:regulation of DNA-templated transcription"/>
    <property type="evidence" value="ECO:0007669"/>
    <property type="project" value="InterPro"/>
</dbReference>
<evidence type="ECO:0000256" key="3">
    <source>
        <dbReference type="ARBA" id="ARBA00023163"/>
    </source>
</evidence>
<evidence type="ECO:0000259" key="4">
    <source>
        <dbReference type="PROSITE" id="PS50043"/>
    </source>
</evidence>